<name>T1KDJ6_TETUR</name>
<protein>
    <recommendedName>
        <fullName evidence="3">Cytochrome c oxidase assembly factor 5</fullName>
    </recommendedName>
</protein>
<evidence type="ECO:0000313" key="5">
    <source>
        <dbReference type="EnsemblMetazoa" id="tetur09g03160.1"/>
    </source>
</evidence>
<keyword evidence="4" id="KW-1015">Disulfide bond</keyword>
<dbReference type="GO" id="GO:0005739">
    <property type="term" value="C:mitochondrion"/>
    <property type="evidence" value="ECO:0007669"/>
    <property type="project" value="TreeGrafter"/>
</dbReference>
<dbReference type="PANTHER" id="PTHR28627:SF1">
    <property type="entry name" value="CYTOCHROME C OXIDASE ASSEMBLY FACTOR 5"/>
    <property type="match status" value="1"/>
</dbReference>
<dbReference type="AlphaFoldDB" id="T1KDJ6"/>
<reference evidence="6" key="1">
    <citation type="submission" date="2011-08" db="EMBL/GenBank/DDBJ databases">
        <authorList>
            <person name="Rombauts S."/>
        </authorList>
    </citation>
    <scope>NUCLEOTIDE SEQUENCE</scope>
    <source>
        <strain evidence="6">London</strain>
    </source>
</reference>
<dbReference type="Proteomes" id="UP000015104">
    <property type="component" value="Unassembled WGS sequence"/>
</dbReference>
<keyword evidence="6" id="KW-1185">Reference proteome</keyword>
<dbReference type="EMBL" id="CAEY01002017">
    <property type="status" value="NOT_ANNOTATED_CDS"/>
    <property type="molecule type" value="Genomic_DNA"/>
</dbReference>
<sequence>MRVLETEEDAKGDGRPCYHARMDLKHCVLESDCVKKDGMRPQECLRRAHELLPNECVQFKNLLTNCKRSLIDNRRRFRGRIE</sequence>
<dbReference type="Pfam" id="PF10203">
    <property type="entry name" value="Pet191_N"/>
    <property type="match status" value="1"/>
</dbReference>
<dbReference type="GO" id="GO:0033617">
    <property type="term" value="P:mitochondrial respiratory chain complex IV assembly"/>
    <property type="evidence" value="ECO:0007669"/>
    <property type="project" value="TreeGrafter"/>
</dbReference>
<dbReference type="eggNOG" id="KOG4114">
    <property type="taxonomic scope" value="Eukaryota"/>
</dbReference>
<evidence type="ECO:0000256" key="4">
    <source>
        <dbReference type="ARBA" id="ARBA00023157"/>
    </source>
</evidence>
<evidence type="ECO:0000256" key="1">
    <source>
        <dbReference type="ARBA" id="ARBA00003186"/>
    </source>
</evidence>
<evidence type="ECO:0000313" key="6">
    <source>
        <dbReference type="Proteomes" id="UP000015104"/>
    </source>
</evidence>
<dbReference type="OMA" id="KKTPKEC"/>
<dbReference type="HOGENOM" id="CLU_138069_2_1_1"/>
<dbReference type="KEGG" id="tut:107362986"/>
<dbReference type="EnsemblMetazoa" id="tetur09g03160.1">
    <property type="protein sequence ID" value="tetur09g03160.1"/>
    <property type="gene ID" value="tetur09g03160"/>
</dbReference>
<organism evidence="5 6">
    <name type="scientific">Tetranychus urticae</name>
    <name type="common">Two-spotted spider mite</name>
    <dbReference type="NCBI Taxonomy" id="32264"/>
    <lineage>
        <taxon>Eukaryota</taxon>
        <taxon>Metazoa</taxon>
        <taxon>Ecdysozoa</taxon>
        <taxon>Arthropoda</taxon>
        <taxon>Chelicerata</taxon>
        <taxon>Arachnida</taxon>
        <taxon>Acari</taxon>
        <taxon>Acariformes</taxon>
        <taxon>Trombidiformes</taxon>
        <taxon>Prostigmata</taxon>
        <taxon>Eleutherengona</taxon>
        <taxon>Raphignathae</taxon>
        <taxon>Tetranychoidea</taxon>
        <taxon>Tetranychidae</taxon>
        <taxon>Tetranychus</taxon>
    </lineage>
</organism>
<reference evidence="5" key="2">
    <citation type="submission" date="2015-06" db="UniProtKB">
        <authorList>
            <consortium name="EnsemblMetazoa"/>
        </authorList>
    </citation>
    <scope>IDENTIFICATION</scope>
</reference>
<dbReference type="InterPro" id="IPR018793">
    <property type="entry name" value="Cyt_c_oxidase_assmbl_Pet191"/>
</dbReference>
<dbReference type="PANTHER" id="PTHR28627">
    <property type="entry name" value="CYTOCHROME C OXIDASE ASSEMBLY FACTOR 5"/>
    <property type="match status" value="1"/>
</dbReference>
<evidence type="ECO:0000256" key="3">
    <source>
        <dbReference type="ARBA" id="ARBA00021904"/>
    </source>
</evidence>
<proteinExistence type="inferred from homology"/>
<accession>T1KDJ6</accession>
<comment type="similarity">
    <text evidence="2">Belongs to the PET191 family.</text>
</comment>
<gene>
    <name evidence="5" type="primary">107362986</name>
</gene>
<evidence type="ECO:0000256" key="2">
    <source>
        <dbReference type="ARBA" id="ARBA00007785"/>
    </source>
</evidence>
<dbReference type="OrthoDB" id="282149at2759"/>
<comment type="function">
    <text evidence="1">Involved in an early step of the mitochondrial complex IV assembly process.</text>
</comment>
<dbReference type="STRING" id="32264.T1KDJ6"/>